<organism evidence="1 2">
    <name type="scientific">Candidatus Methanomarinus sp</name>
    <dbReference type="NCBI Taxonomy" id="3386244"/>
    <lineage>
        <taxon>Archaea</taxon>
        <taxon>Methanobacteriati</taxon>
        <taxon>Methanobacteriota</taxon>
        <taxon>Stenosarchaea group</taxon>
        <taxon>Methanomicrobia</taxon>
        <taxon>Methanosarcinales</taxon>
        <taxon>ANME-2 cluster</taxon>
        <taxon>Candidatus Methanocomedenaceae</taxon>
        <taxon>Candidatus Methanomarinus</taxon>
    </lineage>
</organism>
<dbReference type="EMBL" id="QYBA01000185">
    <property type="protein sequence ID" value="TKY91500.1"/>
    <property type="molecule type" value="Genomic_DNA"/>
</dbReference>
<evidence type="ECO:0000313" key="1">
    <source>
        <dbReference type="EMBL" id="TKY91500.1"/>
    </source>
</evidence>
<proteinExistence type="predicted"/>
<dbReference type="Proteomes" id="UP000315423">
    <property type="component" value="Unassembled WGS sequence"/>
</dbReference>
<sequence length="245" mass="28081">MKYDDIVRIKEEEDKKQTLSKIPPKFYNELNTYIKEMEEEESKIFSKYSEAAIQIQYELKNALSIIDKIFKKRTRKIIKMATGKAFSKDPTNTAHDMENMTPQEIDIYSQVLQAILLGKKNTIESVLRMNTGIKPDSIPDNTQDNTRDHKSVDENVKISTEVELEVEQTIASIEDKIIVHDEKGKKDINKEYIVVRILKDIPTFIATDGRNYTLNAQELAVIPVVNARALIKRKVAGQVKSTYTG</sequence>
<name>A0AC61SAA4_9EURY</name>
<accession>A0AC61SAA4</accession>
<evidence type="ECO:0000313" key="2">
    <source>
        <dbReference type="Proteomes" id="UP000315423"/>
    </source>
</evidence>
<protein>
    <submittedName>
        <fullName evidence="1">Uncharacterized protein</fullName>
    </submittedName>
</protein>
<gene>
    <name evidence="1" type="ORF">C5S46_05520</name>
</gene>
<comment type="caution">
    <text evidence="1">The sequence shown here is derived from an EMBL/GenBank/DDBJ whole genome shotgun (WGS) entry which is preliminary data.</text>
</comment>
<reference evidence="1" key="1">
    <citation type="submission" date="2018-09" db="EMBL/GenBank/DDBJ databases">
        <title>A genomic encyclopedia of anaerobic methanotrophic archaea.</title>
        <authorList>
            <person name="Skennerton C.T."/>
            <person name="Chadwick G.L."/>
            <person name="Laso-Perez R."/>
            <person name="Leu A.O."/>
            <person name="Speth D.R."/>
            <person name="Yu H."/>
            <person name="Morgan-Lang C."/>
            <person name="Hatzenpichler R."/>
            <person name="Goudeau D."/>
            <person name="Malmstrom R."/>
            <person name="Woyke T."/>
            <person name="Hallam S."/>
            <person name="Tyson G.W."/>
            <person name="Wegener G."/>
            <person name="Boetius A."/>
            <person name="Orphan V.J."/>
        </authorList>
    </citation>
    <scope>NUCLEOTIDE SEQUENCE</scope>
    <source>
        <strain evidence="1">CONS3730D10UFb2</strain>
    </source>
</reference>